<gene>
    <name evidence="1" type="ORF">JAO82_10860</name>
</gene>
<reference evidence="1" key="1">
    <citation type="submission" date="2020-12" db="EMBL/GenBank/DDBJ databases">
        <title>Pontibaca salina gen. nov., sp. nov., isolated from marine sediment.</title>
        <authorList>
            <person name="Bo J."/>
            <person name="Wang S."/>
            <person name="Song X."/>
            <person name="Du Z."/>
        </authorList>
    </citation>
    <scope>NUCLEOTIDE SEQUENCE</scope>
    <source>
        <strain evidence="1">S1109L</strain>
    </source>
</reference>
<dbReference type="EMBL" id="JAEIJD010000008">
    <property type="protein sequence ID" value="MBI6630375.1"/>
    <property type="molecule type" value="Genomic_DNA"/>
</dbReference>
<evidence type="ECO:0000313" key="2">
    <source>
        <dbReference type="Proteomes" id="UP000613255"/>
    </source>
</evidence>
<dbReference type="AlphaFoldDB" id="A0A934HTS1"/>
<comment type="caution">
    <text evidence="1">The sequence shown here is derived from an EMBL/GenBank/DDBJ whole genome shotgun (WGS) entry which is preliminary data.</text>
</comment>
<keyword evidence="2" id="KW-1185">Reference proteome</keyword>
<sequence>MTVFEGGSAVMLSIVSLMKENFEDIAHFITHHLDIGIDDIIIFYDGDNAEDLRSYLEAKPINGGYSVISIYEIAEIKPHLKPPKTFKTIQNAVHQIACRKARYPWLITLDADEFLSAGNLDATALSAIPKQILSVRLPVAEAVWLPDDDPWSAFGSTGFRTPLRFRNPKKLPSLLRKMLPRMVYREDSVFFTDNVIGHGQGRHIYRRDAKFDYIGPHHAEIQGNNVSTAVTDLRSALRGVEVYHYDAISFERWREKLRRRVENEILSDNMRIDRRRMLDVFLSCYKRPDAEVLTCQKRLFLRMYCLSWRQYVLLRVFRSSFRASPFQSNDRHVDCH</sequence>
<dbReference type="RefSeq" id="WP_198686397.1">
    <property type="nucleotide sequence ID" value="NZ_JAEIJD010000008.1"/>
</dbReference>
<evidence type="ECO:0000313" key="1">
    <source>
        <dbReference type="EMBL" id="MBI6630375.1"/>
    </source>
</evidence>
<name>A0A934HTS1_9RHOB</name>
<dbReference type="Proteomes" id="UP000613255">
    <property type="component" value="Unassembled WGS sequence"/>
</dbReference>
<dbReference type="Pfam" id="PF13704">
    <property type="entry name" value="Glyco_tranf_2_4"/>
    <property type="match status" value="1"/>
</dbReference>
<proteinExistence type="predicted"/>
<protein>
    <submittedName>
        <fullName evidence="1">Glycosyltransferase family 2 protein</fullName>
    </submittedName>
</protein>
<accession>A0A934HTS1</accession>
<organism evidence="1 2">
    <name type="scientific">Pontibaca salina</name>
    <dbReference type="NCBI Taxonomy" id="2795731"/>
    <lineage>
        <taxon>Bacteria</taxon>
        <taxon>Pseudomonadati</taxon>
        <taxon>Pseudomonadota</taxon>
        <taxon>Alphaproteobacteria</taxon>
        <taxon>Rhodobacterales</taxon>
        <taxon>Roseobacteraceae</taxon>
        <taxon>Pontibaca</taxon>
    </lineage>
</organism>